<keyword evidence="2" id="KW-1185">Reference proteome</keyword>
<dbReference type="EMBL" id="MU970110">
    <property type="protein sequence ID" value="KAK9320977.1"/>
    <property type="molecule type" value="Genomic_DNA"/>
</dbReference>
<comment type="caution">
    <text evidence="1">The sequence shown here is derived from an EMBL/GenBank/DDBJ whole genome shotgun (WGS) entry which is preliminary data.</text>
</comment>
<evidence type="ECO:0000313" key="2">
    <source>
        <dbReference type="Proteomes" id="UP001489719"/>
    </source>
</evidence>
<gene>
    <name evidence="1" type="ORF">V1517DRAFT_327706</name>
</gene>
<name>A0ACC3TJB4_9ASCO</name>
<proteinExistence type="predicted"/>
<evidence type="ECO:0000313" key="1">
    <source>
        <dbReference type="EMBL" id="KAK9320977.1"/>
    </source>
</evidence>
<sequence>MKFWEEVVERDKIPNDDKKKIKYNADRLTGAAVTHVYDRMIREGLAFACLTNGYCKVFFHVPKKKPKTLYYFLSEPNMDVQSADDETWLRQPITSVGRMLSFCLMSARFTPRSQELRHKASDRVRKWAMDFDHTLGQMSQSEVHSTPPGSEYNPSTYSVTPPAIKTRQYDLRSRSRTSADSSDSDSNDAPSGPSNASGRKRNLSQLSSLSEQERNHGRLIRGENIVLIVRACGIKGFWTFAVQCTDTSMWPEN</sequence>
<protein>
    <submittedName>
        <fullName evidence="1">Uncharacterized protein</fullName>
    </submittedName>
</protein>
<organism evidence="1 2">
    <name type="scientific">Lipomyces orientalis</name>
    <dbReference type="NCBI Taxonomy" id="1233043"/>
    <lineage>
        <taxon>Eukaryota</taxon>
        <taxon>Fungi</taxon>
        <taxon>Dikarya</taxon>
        <taxon>Ascomycota</taxon>
        <taxon>Saccharomycotina</taxon>
        <taxon>Lipomycetes</taxon>
        <taxon>Lipomycetales</taxon>
        <taxon>Lipomycetaceae</taxon>
        <taxon>Lipomyces</taxon>
    </lineage>
</organism>
<reference evidence="2" key="1">
    <citation type="journal article" date="2024" name="Front. Bioeng. Biotechnol.">
        <title>Genome-scale model development and genomic sequencing of the oleaginous clade Lipomyces.</title>
        <authorList>
            <person name="Czajka J.J."/>
            <person name="Han Y."/>
            <person name="Kim J."/>
            <person name="Mondo S.J."/>
            <person name="Hofstad B.A."/>
            <person name="Robles A."/>
            <person name="Haridas S."/>
            <person name="Riley R."/>
            <person name="LaButti K."/>
            <person name="Pangilinan J."/>
            <person name="Andreopoulos W."/>
            <person name="Lipzen A."/>
            <person name="Yan J."/>
            <person name="Wang M."/>
            <person name="Ng V."/>
            <person name="Grigoriev I.V."/>
            <person name="Spatafora J.W."/>
            <person name="Magnuson J.K."/>
            <person name="Baker S.E."/>
            <person name="Pomraning K.R."/>
        </authorList>
    </citation>
    <scope>NUCLEOTIDE SEQUENCE [LARGE SCALE GENOMIC DNA]</scope>
    <source>
        <strain evidence="2">CBS 10300</strain>
    </source>
</reference>
<accession>A0ACC3TJB4</accession>
<dbReference type="Proteomes" id="UP001489719">
    <property type="component" value="Unassembled WGS sequence"/>
</dbReference>